<dbReference type="AlphaFoldDB" id="A0A377ZUB0"/>
<evidence type="ECO:0000256" key="3">
    <source>
        <dbReference type="ARBA" id="ARBA00022692"/>
    </source>
</evidence>
<evidence type="ECO:0000256" key="4">
    <source>
        <dbReference type="ARBA" id="ARBA00022989"/>
    </source>
</evidence>
<evidence type="ECO:0000313" key="9">
    <source>
        <dbReference type="EMBL" id="STU84913.1"/>
    </source>
</evidence>
<keyword evidence="2" id="KW-1003">Cell membrane</keyword>
<dbReference type="GO" id="GO:0022857">
    <property type="term" value="F:transmembrane transporter activity"/>
    <property type="evidence" value="ECO:0007669"/>
    <property type="project" value="InterPro"/>
</dbReference>
<evidence type="ECO:0000256" key="1">
    <source>
        <dbReference type="ARBA" id="ARBA00004141"/>
    </source>
</evidence>
<feature type="transmembrane region" description="Helical" evidence="7">
    <location>
        <begin position="141"/>
        <end position="158"/>
    </location>
</feature>
<evidence type="ECO:0000256" key="2">
    <source>
        <dbReference type="ARBA" id="ARBA00022475"/>
    </source>
</evidence>
<dbReference type="PANTHER" id="PTHR11662">
    <property type="entry name" value="SOLUTE CARRIER FAMILY 17"/>
    <property type="match status" value="1"/>
</dbReference>
<feature type="domain" description="Major facilitator superfamily (MFS) profile" evidence="8">
    <location>
        <begin position="145"/>
        <end position="547"/>
    </location>
</feature>
<dbReference type="InterPro" id="IPR050382">
    <property type="entry name" value="MFS_Na/Anion_cotransporter"/>
</dbReference>
<name>A0A377ZUB0_KLEPN</name>
<organism evidence="9 10">
    <name type="scientific">Klebsiella pneumoniae</name>
    <dbReference type="NCBI Taxonomy" id="573"/>
    <lineage>
        <taxon>Bacteria</taxon>
        <taxon>Pseudomonadati</taxon>
        <taxon>Pseudomonadota</taxon>
        <taxon>Gammaproteobacteria</taxon>
        <taxon>Enterobacterales</taxon>
        <taxon>Enterobacteriaceae</taxon>
        <taxon>Klebsiella/Raoultella group</taxon>
        <taxon>Klebsiella</taxon>
        <taxon>Klebsiella pneumoniae complex</taxon>
    </lineage>
</organism>
<protein>
    <submittedName>
        <fullName evidence="9">D-galactonate transporter</fullName>
    </submittedName>
</protein>
<dbReference type="Pfam" id="PF07690">
    <property type="entry name" value="MFS_1"/>
    <property type="match status" value="1"/>
</dbReference>
<reference evidence="9 10" key="1">
    <citation type="submission" date="2018-06" db="EMBL/GenBank/DDBJ databases">
        <authorList>
            <consortium name="Pathogen Informatics"/>
            <person name="Doyle S."/>
        </authorList>
    </citation>
    <scope>NUCLEOTIDE SEQUENCE [LARGE SCALE GENOMIC DNA]</scope>
    <source>
        <strain evidence="9 10">NCTC5053</strain>
    </source>
</reference>
<sequence length="548" mass="59026">MAQARATPLLLIPTALALALFVWLLTLHPAASGRVYAAYGGVYVCTALLWLRVVDGVKLTHYDWAGAAVALCGMLIIVAGWGGSKLVMCDPAAFFTLILYGSRPVALLSDILFHILCKEQRWLSRLLPPGPGRRRYGIRRVQKITLTLLFIAGIVNFLDRSSLSVAGEAIRADLGLSATEFGVLLSAFSLSYGFAQLPSGILLDRLGPRIVLGAGLIFWSAMQALTGMVNSFSHFILLRIGLGIGEAPFMPAGVKSINDWYAQRERGTAVGIFNSSTVLGQAIAPPALVIMQLAWGWRTMFVVIGLAGIVVGLCWYVGYRNRRQFTLQEEEQQYLASEEAARPALKFSEWLALFKRRTTWGMILGFSGVNYTGWLYIAWLPGYLQAEQGLSLARTGWVAAIPYLAAAVGMWVNGLVVDALARRGYDLAKTRKTAIVIGLVLSALGTLLVVQSSTPAQAVAFISMALFCVHFAGTSRLGAGAGNGGEHKVASVAAIQNFGSFVFASFAPIVTGWVVDTTHSFNLALVIAAGVTFAGALCYFFIVKTRID</sequence>
<feature type="transmembrane region" description="Helical" evidence="7">
    <location>
        <begin position="456"/>
        <end position="477"/>
    </location>
</feature>
<feature type="transmembrane region" description="Helical" evidence="7">
    <location>
        <begin position="521"/>
        <end position="542"/>
    </location>
</feature>
<dbReference type="Gene3D" id="1.20.1250.20">
    <property type="entry name" value="MFS general substrate transporter like domains"/>
    <property type="match status" value="2"/>
</dbReference>
<dbReference type="SUPFAM" id="SSF103473">
    <property type="entry name" value="MFS general substrate transporter"/>
    <property type="match status" value="1"/>
</dbReference>
<feature type="transmembrane region" description="Helical" evidence="7">
    <location>
        <begin position="93"/>
        <end position="117"/>
    </location>
</feature>
<feature type="transmembrane region" description="Helical" evidence="7">
    <location>
        <begin position="9"/>
        <end position="30"/>
    </location>
</feature>
<comment type="similarity">
    <text evidence="6">Belongs to the major facilitator superfamily. Phthalate permease family.</text>
</comment>
<feature type="transmembrane region" description="Helical" evidence="7">
    <location>
        <begin position="61"/>
        <end position="81"/>
    </location>
</feature>
<keyword evidence="4 7" id="KW-1133">Transmembrane helix</keyword>
<dbReference type="InterPro" id="IPR036259">
    <property type="entry name" value="MFS_trans_sf"/>
</dbReference>
<feature type="transmembrane region" description="Helical" evidence="7">
    <location>
        <begin position="400"/>
        <end position="421"/>
    </location>
</feature>
<dbReference type="InterPro" id="IPR020846">
    <property type="entry name" value="MFS_dom"/>
</dbReference>
<keyword evidence="3 7" id="KW-0812">Transmembrane</keyword>
<dbReference type="CDD" id="cd17319">
    <property type="entry name" value="MFS_ExuT_GudP_like"/>
    <property type="match status" value="1"/>
</dbReference>
<accession>A0A377ZUB0</accession>
<evidence type="ECO:0000256" key="5">
    <source>
        <dbReference type="ARBA" id="ARBA00023136"/>
    </source>
</evidence>
<feature type="transmembrane region" description="Helical" evidence="7">
    <location>
        <begin position="181"/>
        <end position="203"/>
    </location>
</feature>
<proteinExistence type="inferred from homology"/>
<comment type="subcellular location">
    <subcellularLocation>
        <location evidence="1">Membrane</location>
        <topology evidence="1">Multi-pass membrane protein</topology>
    </subcellularLocation>
</comment>
<feature type="transmembrane region" description="Helical" evidence="7">
    <location>
        <begin position="295"/>
        <end position="318"/>
    </location>
</feature>
<feature type="transmembrane region" description="Helical" evidence="7">
    <location>
        <begin position="360"/>
        <end position="380"/>
    </location>
</feature>
<dbReference type="InterPro" id="IPR003844">
    <property type="entry name" value="UPF0060"/>
</dbReference>
<evidence type="ECO:0000259" key="8">
    <source>
        <dbReference type="PROSITE" id="PS50850"/>
    </source>
</evidence>
<dbReference type="PANTHER" id="PTHR11662:SF399">
    <property type="entry name" value="FI19708P1-RELATED"/>
    <property type="match status" value="1"/>
</dbReference>
<dbReference type="EMBL" id="UGMN01000004">
    <property type="protein sequence ID" value="STU84913.1"/>
    <property type="molecule type" value="Genomic_DNA"/>
</dbReference>
<feature type="transmembrane region" description="Helical" evidence="7">
    <location>
        <begin position="36"/>
        <end position="54"/>
    </location>
</feature>
<keyword evidence="5 7" id="KW-0472">Membrane</keyword>
<evidence type="ECO:0000256" key="6">
    <source>
        <dbReference type="ARBA" id="ARBA00038514"/>
    </source>
</evidence>
<evidence type="ECO:0000313" key="10">
    <source>
        <dbReference type="Proteomes" id="UP000254387"/>
    </source>
</evidence>
<feature type="transmembrane region" description="Helical" evidence="7">
    <location>
        <begin position="433"/>
        <end position="450"/>
    </location>
</feature>
<dbReference type="GO" id="GO:0016020">
    <property type="term" value="C:membrane"/>
    <property type="evidence" value="ECO:0007669"/>
    <property type="project" value="UniProtKB-SubCell"/>
</dbReference>
<evidence type="ECO:0000256" key="7">
    <source>
        <dbReference type="SAM" id="Phobius"/>
    </source>
</evidence>
<feature type="transmembrane region" description="Helical" evidence="7">
    <location>
        <begin position="489"/>
        <end position="515"/>
    </location>
</feature>
<gene>
    <name evidence="9" type="primary">yjjL_1</name>
    <name evidence="9" type="ORF">NCTC5053_00725</name>
</gene>
<dbReference type="InterPro" id="IPR011701">
    <property type="entry name" value="MFS"/>
</dbReference>
<dbReference type="Proteomes" id="UP000254387">
    <property type="component" value="Unassembled WGS sequence"/>
</dbReference>
<feature type="transmembrane region" description="Helical" evidence="7">
    <location>
        <begin position="210"/>
        <end position="229"/>
    </location>
</feature>
<dbReference type="Pfam" id="PF02694">
    <property type="entry name" value="UPF0060"/>
    <property type="match status" value="1"/>
</dbReference>
<dbReference type="PROSITE" id="PS50850">
    <property type="entry name" value="MFS"/>
    <property type="match status" value="1"/>
</dbReference>